<proteinExistence type="predicted"/>
<evidence type="ECO:0000313" key="2">
    <source>
        <dbReference type="Proteomes" id="UP000708208"/>
    </source>
</evidence>
<gene>
    <name evidence="1" type="ORF">AFUS01_LOCUS27147</name>
</gene>
<organism evidence="1 2">
    <name type="scientific">Allacma fusca</name>
    <dbReference type="NCBI Taxonomy" id="39272"/>
    <lineage>
        <taxon>Eukaryota</taxon>
        <taxon>Metazoa</taxon>
        <taxon>Ecdysozoa</taxon>
        <taxon>Arthropoda</taxon>
        <taxon>Hexapoda</taxon>
        <taxon>Collembola</taxon>
        <taxon>Symphypleona</taxon>
        <taxon>Sminthuridae</taxon>
        <taxon>Allacma</taxon>
    </lineage>
</organism>
<evidence type="ECO:0000313" key="1">
    <source>
        <dbReference type="EMBL" id="CAG7816530.1"/>
    </source>
</evidence>
<comment type="caution">
    <text evidence="1">The sequence shown here is derived from an EMBL/GenBank/DDBJ whole genome shotgun (WGS) entry which is preliminary data.</text>
</comment>
<dbReference type="Proteomes" id="UP000708208">
    <property type="component" value="Unassembled WGS sequence"/>
</dbReference>
<keyword evidence="2" id="KW-1185">Reference proteome</keyword>
<reference evidence="1" key="1">
    <citation type="submission" date="2021-06" db="EMBL/GenBank/DDBJ databases">
        <authorList>
            <person name="Hodson N. C."/>
            <person name="Mongue J. A."/>
            <person name="Jaron S. K."/>
        </authorList>
    </citation>
    <scope>NUCLEOTIDE SEQUENCE</scope>
</reference>
<dbReference type="EMBL" id="CAJVCH010372212">
    <property type="protein sequence ID" value="CAG7816530.1"/>
    <property type="molecule type" value="Genomic_DNA"/>
</dbReference>
<accession>A0A8J2KL53</accession>
<dbReference type="AlphaFoldDB" id="A0A8J2KL53"/>
<protein>
    <submittedName>
        <fullName evidence="1">Uncharacterized protein</fullName>
    </submittedName>
</protein>
<sequence length="197" mass="22598">MALSKTTLTFEIVIQQRRLEGVLNELEHRKIFVGPHLCCNCFFMDLNFLQLQKLLIFHEISLNLFCLGGLEYYNRNRWSPPGNSYFCGENPQASGKCWGQDSCQSNNYTATIDIIGNLVLSGQAKATTSWGVVGNLIDFLLSMLLNWMARLEWKARVKCRATDNYLLKRKNSFCPEQTVQGMVHKYDKSKTTEGRIK</sequence>
<name>A0A8J2KL53_9HEXA</name>